<evidence type="ECO:0000256" key="3">
    <source>
        <dbReference type="ARBA" id="ARBA00022741"/>
    </source>
</evidence>
<dbReference type="PANTHER" id="PTHR11846">
    <property type="entry name" value="ADENYLOSUCCINATE SYNTHETASE"/>
    <property type="match status" value="1"/>
</dbReference>
<dbReference type="Pfam" id="PF00709">
    <property type="entry name" value="Adenylsucc_synt"/>
    <property type="match status" value="1"/>
</dbReference>
<dbReference type="Proteomes" id="UP001501020">
    <property type="component" value="Unassembled WGS sequence"/>
</dbReference>
<proteinExistence type="inferred from homology"/>
<evidence type="ECO:0000256" key="7">
    <source>
        <dbReference type="HAMAP-Rule" id="MF_00011"/>
    </source>
</evidence>
<dbReference type="InterPro" id="IPR042111">
    <property type="entry name" value="Adenylosuccinate_synth_dom3"/>
</dbReference>
<name>A0ABP5M4I1_9ACTN</name>
<dbReference type="RefSeq" id="WP_344276245.1">
    <property type="nucleotide sequence ID" value="NZ_BAAAMR010000073.1"/>
</dbReference>
<dbReference type="InterPro" id="IPR001114">
    <property type="entry name" value="Adenylosuccinate_synthetase"/>
</dbReference>
<dbReference type="HAMAP" id="MF_00011">
    <property type="entry name" value="Adenylosucc_synth"/>
    <property type="match status" value="1"/>
</dbReference>
<comment type="caution">
    <text evidence="9">The sequence shown here is derived from an EMBL/GenBank/DDBJ whole genome shotgun (WGS) entry which is preliminary data.</text>
</comment>
<keyword evidence="10" id="KW-1185">Reference proteome</keyword>
<organism evidence="9 10">
    <name type="scientific">Actinomadura napierensis</name>
    <dbReference type="NCBI Taxonomy" id="267854"/>
    <lineage>
        <taxon>Bacteria</taxon>
        <taxon>Bacillati</taxon>
        <taxon>Actinomycetota</taxon>
        <taxon>Actinomycetes</taxon>
        <taxon>Streptosporangiales</taxon>
        <taxon>Thermomonosporaceae</taxon>
        <taxon>Actinomadura</taxon>
    </lineage>
</organism>
<keyword evidence="6 7" id="KW-0342">GTP-binding</keyword>
<feature type="active site" description="Proton acceptor" evidence="7">
    <location>
        <position position="13"/>
    </location>
</feature>
<reference evidence="10" key="1">
    <citation type="journal article" date="2019" name="Int. J. Syst. Evol. Microbiol.">
        <title>The Global Catalogue of Microorganisms (GCM) 10K type strain sequencing project: providing services to taxonomists for standard genome sequencing and annotation.</title>
        <authorList>
            <consortium name="The Broad Institute Genomics Platform"/>
            <consortium name="The Broad Institute Genome Sequencing Center for Infectious Disease"/>
            <person name="Wu L."/>
            <person name="Ma J."/>
        </authorList>
    </citation>
    <scope>NUCLEOTIDE SEQUENCE [LARGE SCALE GENOMIC DNA]</scope>
    <source>
        <strain evidence="10">JCM 13850</strain>
    </source>
</reference>
<dbReference type="SMART" id="SM00788">
    <property type="entry name" value="Adenylsucc_synt"/>
    <property type="match status" value="1"/>
</dbReference>
<protein>
    <recommendedName>
        <fullName evidence="7">Adenylosuccinate synthetase</fullName>
        <shortName evidence="7">AMPSase</shortName>
        <shortName evidence="7">AdSS</shortName>
        <ecNumber evidence="7">6.3.4.4</ecNumber>
    </recommendedName>
    <alternativeName>
        <fullName evidence="7">IMP--aspartate ligase</fullName>
    </alternativeName>
</protein>
<evidence type="ECO:0000256" key="4">
    <source>
        <dbReference type="ARBA" id="ARBA00022755"/>
    </source>
</evidence>
<keyword evidence="5 7" id="KW-0460">Magnesium</keyword>
<comment type="similarity">
    <text evidence="7">Belongs to the adenylosuccinate synthetase family.</text>
</comment>
<evidence type="ECO:0000256" key="8">
    <source>
        <dbReference type="SAM" id="MobiDB-lite"/>
    </source>
</evidence>
<comment type="subcellular location">
    <subcellularLocation>
        <location evidence="7">Cytoplasm</location>
    </subcellularLocation>
</comment>
<feature type="active site" description="Proton donor" evidence="7">
    <location>
        <position position="43"/>
    </location>
</feature>
<evidence type="ECO:0000256" key="6">
    <source>
        <dbReference type="ARBA" id="ARBA00023134"/>
    </source>
</evidence>
<keyword evidence="4 7" id="KW-0658">Purine biosynthesis</keyword>
<evidence type="ECO:0000256" key="2">
    <source>
        <dbReference type="ARBA" id="ARBA00022723"/>
    </source>
</evidence>
<feature type="binding site" description="in other chain" evidence="7">
    <location>
        <position position="223"/>
    </location>
    <ligand>
        <name>IMP</name>
        <dbReference type="ChEBI" id="CHEBI:58053"/>
        <note>ligand shared between dimeric partners</note>
    </ligand>
</feature>
<keyword evidence="2 7" id="KW-0479">Metal-binding</keyword>
<dbReference type="InterPro" id="IPR027417">
    <property type="entry name" value="P-loop_NTPase"/>
</dbReference>
<keyword evidence="1 7" id="KW-0436">Ligase</keyword>
<feature type="region of interest" description="Disordered" evidence="8">
    <location>
        <begin position="406"/>
        <end position="429"/>
    </location>
</feature>
<comment type="cofactor">
    <cofactor evidence="7">
        <name>Mg(2+)</name>
        <dbReference type="ChEBI" id="CHEBI:18420"/>
    </cofactor>
    <text evidence="7">Binds 1 Mg(2+) ion per subunit.</text>
</comment>
<keyword evidence="7" id="KW-0963">Cytoplasm</keyword>
<dbReference type="SUPFAM" id="SSF52540">
    <property type="entry name" value="P-loop containing nucleoside triphosphate hydrolases"/>
    <property type="match status" value="1"/>
</dbReference>
<evidence type="ECO:0000313" key="9">
    <source>
        <dbReference type="EMBL" id="GAA2156794.1"/>
    </source>
</evidence>
<evidence type="ECO:0000256" key="1">
    <source>
        <dbReference type="ARBA" id="ARBA00022598"/>
    </source>
</evidence>
<feature type="binding site" evidence="7">
    <location>
        <position position="13"/>
    </location>
    <ligand>
        <name>Mg(2+)</name>
        <dbReference type="ChEBI" id="CHEBI:18420"/>
    </ligand>
</feature>
<keyword evidence="3 7" id="KW-0547">Nucleotide-binding</keyword>
<dbReference type="EC" id="6.3.4.4" evidence="7"/>
<feature type="binding site" description="in other chain" evidence="7">
    <location>
        <position position="238"/>
    </location>
    <ligand>
        <name>IMP</name>
        <dbReference type="ChEBI" id="CHEBI:58053"/>
        <note>ligand shared between dimeric partners</note>
    </ligand>
</feature>
<dbReference type="Gene3D" id="3.40.440.10">
    <property type="entry name" value="Adenylosuccinate Synthetase, subunit A, domain 1"/>
    <property type="match status" value="1"/>
</dbReference>
<comment type="pathway">
    <text evidence="7">Purine metabolism; AMP biosynthesis via de novo pathway; AMP from IMP: step 1/2.</text>
</comment>
<dbReference type="Gene3D" id="3.90.170.10">
    <property type="entry name" value="Adenylosuccinate Synthetase, subunit A, domain 3"/>
    <property type="match status" value="1"/>
</dbReference>
<sequence>MGHVIVVDLGFGDAGKGTVVDHLCRTSPVAAVVRFNGGAQAAHNVVTDDGRHHTFAQFGSGTFTPGVRTHLSRFMLVDPLSLAAEADHLRSLGVADALDRLTVDRDALLTTPYHRAANRARERARGAARHGSCGMGIGETASYALTHDDAPRAGDCLSPARLRHRLTALHNWYRETFPSGEGVPDVDDCADAFTAFGGRVRIVGGGHLHGLLRSGDVVFEGAQGVLLDEWHGFHPYTTWSTTTFANAETLLAEAGASAARLGVLRTYATRHGPGPFVTEDAALTATLPDPHNGTGPWQGAFRAGHLDAVALRYALDVTGGMDGLAVTHLDVAGARPDLRVCLAYDLPDGRVERLPSGGGDLDLDRQAALTGRLLKARPVYAPLGRRPVETIEDALGAPVVLTSHGPAASAKRATRQPFSRNPGTLRRTA</sequence>
<feature type="binding site" evidence="7">
    <location>
        <begin position="328"/>
        <end position="330"/>
    </location>
    <ligand>
        <name>GTP</name>
        <dbReference type="ChEBI" id="CHEBI:37565"/>
    </ligand>
</feature>
<dbReference type="InterPro" id="IPR042109">
    <property type="entry name" value="Adenylosuccinate_synth_dom1"/>
</dbReference>
<feature type="binding site" evidence="7">
    <location>
        <begin position="403"/>
        <end position="405"/>
    </location>
    <ligand>
        <name>GTP</name>
        <dbReference type="ChEBI" id="CHEBI:37565"/>
    </ligand>
</feature>
<gene>
    <name evidence="7" type="primary">purA</name>
    <name evidence="9" type="ORF">GCM10009727_65960</name>
</gene>
<comment type="catalytic activity">
    <reaction evidence="7">
        <text>IMP + L-aspartate + GTP = N(6)-(1,2-dicarboxyethyl)-AMP + GDP + phosphate + 2 H(+)</text>
        <dbReference type="Rhea" id="RHEA:15753"/>
        <dbReference type="ChEBI" id="CHEBI:15378"/>
        <dbReference type="ChEBI" id="CHEBI:29991"/>
        <dbReference type="ChEBI" id="CHEBI:37565"/>
        <dbReference type="ChEBI" id="CHEBI:43474"/>
        <dbReference type="ChEBI" id="CHEBI:57567"/>
        <dbReference type="ChEBI" id="CHEBI:58053"/>
        <dbReference type="ChEBI" id="CHEBI:58189"/>
        <dbReference type="EC" id="6.3.4.4"/>
    </reaction>
</comment>
<dbReference type="PANTHER" id="PTHR11846:SF0">
    <property type="entry name" value="ADENYLOSUCCINATE SYNTHETASE"/>
    <property type="match status" value="1"/>
</dbReference>
<accession>A0ABP5M4I1</accession>
<comment type="subunit">
    <text evidence="7">Homodimer.</text>
</comment>
<comment type="function">
    <text evidence="7">Plays an important role in the de novo pathway of purine nucleotide biosynthesis. Catalyzes the first committed step in the biosynthesis of AMP from IMP.</text>
</comment>
<comment type="caution">
    <text evidence="7">Lacks conserved residue(s) required for the propagation of feature annotation.</text>
</comment>
<dbReference type="EMBL" id="BAAAMR010000073">
    <property type="protein sequence ID" value="GAA2156794.1"/>
    <property type="molecule type" value="Genomic_DNA"/>
</dbReference>
<evidence type="ECO:0000256" key="5">
    <source>
        <dbReference type="ARBA" id="ARBA00022842"/>
    </source>
</evidence>
<dbReference type="InterPro" id="IPR042110">
    <property type="entry name" value="Adenylosuccinate_synth_dom2"/>
</dbReference>
<evidence type="ECO:0000313" key="10">
    <source>
        <dbReference type="Proteomes" id="UP001501020"/>
    </source>
</evidence>
<dbReference type="Gene3D" id="1.10.300.10">
    <property type="entry name" value="Adenylosuccinate Synthetase, subunit A, domain 2"/>
    <property type="match status" value="1"/>
</dbReference>